<evidence type="ECO:0000256" key="5">
    <source>
        <dbReference type="SAM" id="MobiDB-lite"/>
    </source>
</evidence>
<dbReference type="Pfam" id="PF07679">
    <property type="entry name" value="I-set"/>
    <property type="match status" value="2"/>
</dbReference>
<dbReference type="PANTHER" id="PTHR12231:SF218">
    <property type="entry name" value="MICROFIBRILLAR-ASSOCIATED PROTEIN 3-LIKE"/>
    <property type="match status" value="1"/>
</dbReference>
<proteinExistence type="predicted"/>
<dbReference type="Gene3D" id="1.20.5.320">
    <property type="entry name" value="6-Phosphogluconate Dehydrogenase, domain 3"/>
    <property type="match status" value="1"/>
</dbReference>
<dbReference type="OrthoDB" id="5986691at2759"/>
<dbReference type="EnsemblMetazoa" id="CLYHEMT020645.1">
    <property type="protein sequence ID" value="CLYHEMP020645.1"/>
    <property type="gene ID" value="CLYHEMG020645"/>
</dbReference>
<dbReference type="Proteomes" id="UP000594262">
    <property type="component" value="Unplaced"/>
</dbReference>
<dbReference type="GeneID" id="136822534"/>
<reference evidence="8" key="1">
    <citation type="submission" date="2021-01" db="UniProtKB">
        <authorList>
            <consortium name="EnsemblMetazoa"/>
        </authorList>
    </citation>
    <scope>IDENTIFICATION</scope>
</reference>
<dbReference type="PANTHER" id="PTHR12231">
    <property type="entry name" value="CTX-RELATED TYPE I TRANSMEMBRANE PROTEIN"/>
    <property type="match status" value="1"/>
</dbReference>
<keyword evidence="3" id="KW-1015">Disulfide bond</keyword>
<accession>A0A7M5XBB3</accession>
<feature type="signal peptide" evidence="6">
    <location>
        <begin position="1"/>
        <end position="17"/>
    </location>
</feature>
<dbReference type="SUPFAM" id="SSF48726">
    <property type="entry name" value="Immunoglobulin"/>
    <property type="match status" value="2"/>
</dbReference>
<dbReference type="GO" id="GO:0043005">
    <property type="term" value="C:neuron projection"/>
    <property type="evidence" value="ECO:0007669"/>
    <property type="project" value="TreeGrafter"/>
</dbReference>
<evidence type="ECO:0000259" key="7">
    <source>
        <dbReference type="PROSITE" id="PS50835"/>
    </source>
</evidence>
<dbReference type="RefSeq" id="XP_066934901.1">
    <property type="nucleotide sequence ID" value="XM_067078800.1"/>
</dbReference>
<feature type="chain" id="PRO_5029514232" description="Ig-like domain-containing protein" evidence="6">
    <location>
        <begin position="18"/>
        <end position="597"/>
    </location>
</feature>
<feature type="compositionally biased region" description="Pro residues" evidence="5">
    <location>
        <begin position="132"/>
        <end position="142"/>
    </location>
</feature>
<dbReference type="InterPro" id="IPR051170">
    <property type="entry name" value="Neural/epithelial_adhesion"/>
</dbReference>
<dbReference type="InterPro" id="IPR013783">
    <property type="entry name" value="Ig-like_fold"/>
</dbReference>
<organism evidence="8 9">
    <name type="scientific">Clytia hemisphaerica</name>
    <dbReference type="NCBI Taxonomy" id="252671"/>
    <lineage>
        <taxon>Eukaryota</taxon>
        <taxon>Metazoa</taxon>
        <taxon>Cnidaria</taxon>
        <taxon>Hydrozoa</taxon>
        <taxon>Hydroidolina</taxon>
        <taxon>Leptothecata</taxon>
        <taxon>Obeliida</taxon>
        <taxon>Clytiidae</taxon>
        <taxon>Clytia</taxon>
    </lineage>
</organism>
<protein>
    <recommendedName>
        <fullName evidence="7">Ig-like domain-containing protein</fullName>
    </recommendedName>
</protein>
<dbReference type="InterPro" id="IPR013098">
    <property type="entry name" value="Ig_I-set"/>
</dbReference>
<evidence type="ECO:0000313" key="9">
    <source>
        <dbReference type="Proteomes" id="UP000594262"/>
    </source>
</evidence>
<dbReference type="InterPro" id="IPR006571">
    <property type="entry name" value="TLDc_dom"/>
</dbReference>
<keyword evidence="1 6" id="KW-0732">Signal</keyword>
<keyword evidence="9" id="KW-1185">Reference proteome</keyword>
<dbReference type="InterPro" id="IPR003598">
    <property type="entry name" value="Ig_sub2"/>
</dbReference>
<dbReference type="AlphaFoldDB" id="A0A7M5XBB3"/>
<dbReference type="Gene3D" id="2.60.40.10">
    <property type="entry name" value="Immunoglobulins"/>
    <property type="match status" value="2"/>
</dbReference>
<evidence type="ECO:0000313" key="8">
    <source>
        <dbReference type="EnsemblMetazoa" id="CLYHEMP020645.1"/>
    </source>
</evidence>
<keyword evidence="2" id="KW-0677">Repeat</keyword>
<evidence type="ECO:0000256" key="4">
    <source>
        <dbReference type="ARBA" id="ARBA00023319"/>
    </source>
</evidence>
<dbReference type="SMART" id="SM00408">
    <property type="entry name" value="IGc2"/>
    <property type="match status" value="2"/>
</dbReference>
<dbReference type="Pfam" id="PF07534">
    <property type="entry name" value="TLD"/>
    <property type="match status" value="1"/>
</dbReference>
<dbReference type="InterPro" id="IPR007110">
    <property type="entry name" value="Ig-like_dom"/>
</dbReference>
<dbReference type="PROSITE" id="PS50835">
    <property type="entry name" value="IG_LIKE"/>
    <property type="match status" value="2"/>
</dbReference>
<feature type="domain" description="Ig-like" evidence="7">
    <location>
        <begin position="155"/>
        <end position="244"/>
    </location>
</feature>
<feature type="domain" description="Ig-like" evidence="7">
    <location>
        <begin position="249"/>
        <end position="335"/>
    </location>
</feature>
<dbReference type="InterPro" id="IPR036179">
    <property type="entry name" value="Ig-like_dom_sf"/>
</dbReference>
<dbReference type="SMART" id="SM00409">
    <property type="entry name" value="IG"/>
    <property type="match status" value="3"/>
</dbReference>
<keyword evidence="4" id="KW-0393">Immunoglobulin domain</keyword>
<evidence type="ECO:0000256" key="2">
    <source>
        <dbReference type="ARBA" id="ARBA00022737"/>
    </source>
</evidence>
<dbReference type="InterPro" id="IPR003599">
    <property type="entry name" value="Ig_sub"/>
</dbReference>
<evidence type="ECO:0000256" key="6">
    <source>
        <dbReference type="SAM" id="SignalP"/>
    </source>
</evidence>
<sequence>MELKLPWLLVVCFGCLSVYNFLRDLEADSRFISLEEKSADHGRHRRDTGTENWQNILNLDTLKEFVQKHSNETFQREITHVLGQLMLNFPADKLCKNFMIRCGKDKCTEEKVVIAGDQEIGNKGKTKCIRGPPGPQGPPGPRGPKGSKGLGLEPPKLVQNSLGDRVVNLTDSTTFECTFFGNPIPTISWRSVANNGRVSSTVDKEKSEITTQLTLKNISWNDQGPVECRAKSLLGEDYGSGNLSTLLEPVIHMTETLVFAPNGVNFQLPECKVRSNPTATVTWKRIFWSMPVGRFNVQENKLMINNVRYSDEGFYVCEAENYLGKDKKTVQLKVKGFEMYHSSPSYIASMTTDTTNVTCSAYGNTKEMTGTISKSGRNIPVVIEKREDNLFVVAAEITEDGTYVCTIEYGKEKVESASVVEFFTLQSKIFNSTQIETIRSWLDEAGKLGKYEPCFTLSTPSTNFYQPSYCGDKSNTISLMQVKDKLRYGRDRYGRYRYDWGSIYGGFTDIPWNRYSSRASNSTFIFDLNQMEKYPLRDTAYARSNAVCYYNGYGPCFGSTDLYVRSGSLGNKGRWVFQDVPSIQTGREVRMEVFYKV</sequence>
<evidence type="ECO:0000256" key="3">
    <source>
        <dbReference type="ARBA" id="ARBA00023157"/>
    </source>
</evidence>
<evidence type="ECO:0000256" key="1">
    <source>
        <dbReference type="ARBA" id="ARBA00022729"/>
    </source>
</evidence>
<name>A0A7M5XBB3_9CNID</name>
<feature type="region of interest" description="Disordered" evidence="5">
    <location>
        <begin position="123"/>
        <end position="154"/>
    </location>
</feature>